<name>A0A9P9IMH7_9HYPO</name>
<feature type="region of interest" description="Disordered" evidence="1">
    <location>
        <begin position="121"/>
        <end position="144"/>
    </location>
</feature>
<proteinExistence type="predicted"/>
<evidence type="ECO:0000256" key="1">
    <source>
        <dbReference type="SAM" id="MobiDB-lite"/>
    </source>
</evidence>
<comment type="caution">
    <text evidence="2">The sequence shown here is derived from an EMBL/GenBank/DDBJ whole genome shotgun (WGS) entry which is preliminary data.</text>
</comment>
<accession>A0A9P9IMH7</accession>
<dbReference type="Proteomes" id="UP000738349">
    <property type="component" value="Unassembled WGS sequence"/>
</dbReference>
<keyword evidence="3" id="KW-1185">Reference proteome</keyword>
<gene>
    <name evidence="2" type="ORF">EDB81DRAFT_765353</name>
</gene>
<dbReference type="EMBL" id="JAGMUV010000021">
    <property type="protein sequence ID" value="KAH7124535.1"/>
    <property type="molecule type" value="Genomic_DNA"/>
</dbReference>
<organism evidence="2 3">
    <name type="scientific">Dactylonectria macrodidyma</name>
    <dbReference type="NCBI Taxonomy" id="307937"/>
    <lineage>
        <taxon>Eukaryota</taxon>
        <taxon>Fungi</taxon>
        <taxon>Dikarya</taxon>
        <taxon>Ascomycota</taxon>
        <taxon>Pezizomycotina</taxon>
        <taxon>Sordariomycetes</taxon>
        <taxon>Hypocreomycetidae</taxon>
        <taxon>Hypocreales</taxon>
        <taxon>Nectriaceae</taxon>
        <taxon>Dactylonectria</taxon>
    </lineage>
</organism>
<evidence type="ECO:0000313" key="3">
    <source>
        <dbReference type="Proteomes" id="UP000738349"/>
    </source>
</evidence>
<protein>
    <submittedName>
        <fullName evidence="2">Uncharacterized protein</fullName>
    </submittedName>
</protein>
<dbReference type="AlphaFoldDB" id="A0A9P9IMH7"/>
<reference evidence="2" key="1">
    <citation type="journal article" date="2021" name="Nat. Commun.">
        <title>Genetic determinants of endophytism in the Arabidopsis root mycobiome.</title>
        <authorList>
            <person name="Mesny F."/>
            <person name="Miyauchi S."/>
            <person name="Thiergart T."/>
            <person name="Pickel B."/>
            <person name="Atanasova L."/>
            <person name="Karlsson M."/>
            <person name="Huettel B."/>
            <person name="Barry K.W."/>
            <person name="Haridas S."/>
            <person name="Chen C."/>
            <person name="Bauer D."/>
            <person name="Andreopoulos W."/>
            <person name="Pangilinan J."/>
            <person name="LaButti K."/>
            <person name="Riley R."/>
            <person name="Lipzen A."/>
            <person name="Clum A."/>
            <person name="Drula E."/>
            <person name="Henrissat B."/>
            <person name="Kohler A."/>
            <person name="Grigoriev I.V."/>
            <person name="Martin F.M."/>
            <person name="Hacquard S."/>
        </authorList>
    </citation>
    <scope>NUCLEOTIDE SEQUENCE</scope>
    <source>
        <strain evidence="2">MPI-CAGE-AT-0147</strain>
    </source>
</reference>
<evidence type="ECO:0000313" key="2">
    <source>
        <dbReference type="EMBL" id="KAH7124535.1"/>
    </source>
</evidence>
<sequence length="144" mass="16042">MQPTEIASIKKFQESKGNEMAGAAKKLRRKQNQQQAEVVKGQGTQFQISSVLMAKHLNFNIRLRHLTCRSNSTGVHALFGLALPVLAVNPVSPVALILGLVRGCTYNTVLYRRQDVTSDRSGIVRPRVPETRSSPRHPPFLLDR</sequence>